<accession>A0A396HTL2</accession>
<name>A0A396HTL2_MEDTR</name>
<proteinExistence type="predicted"/>
<sequence>MILPCDFIPKQSYIILYLLLLYINPSLPQDKKKYQQEQSKMVKQVRASLTCFVLFFLVIATSMISIVHSTNTVTVTREDQARKPRKRWQKKTWMNHGSHRGPRKHLVNPTTENVFQLAREFPV</sequence>
<protein>
    <recommendedName>
        <fullName evidence="5">Transmembrane protein</fullName>
    </recommendedName>
</protein>
<dbReference type="OMA" id="HEGQAHE"/>
<dbReference type="AlphaFoldDB" id="A0A396HTL2"/>
<dbReference type="Proteomes" id="UP000265566">
    <property type="component" value="Chromosome 5"/>
</dbReference>
<feature type="transmembrane region" description="Helical" evidence="2">
    <location>
        <begin position="12"/>
        <end position="28"/>
    </location>
</feature>
<evidence type="ECO:0000313" key="3">
    <source>
        <dbReference type="EMBL" id="RHN54735.1"/>
    </source>
</evidence>
<gene>
    <name evidence="3" type="ORF">MtrunA17_Chr5g0410061</name>
</gene>
<comment type="caution">
    <text evidence="3">The sequence shown here is derived from an EMBL/GenBank/DDBJ whole genome shotgun (WGS) entry which is preliminary data.</text>
</comment>
<evidence type="ECO:0000256" key="2">
    <source>
        <dbReference type="SAM" id="Phobius"/>
    </source>
</evidence>
<keyword evidence="2" id="KW-1133">Transmembrane helix</keyword>
<reference evidence="4" key="1">
    <citation type="journal article" date="2018" name="Nat. Plants">
        <title>Whole-genome landscape of Medicago truncatula symbiotic genes.</title>
        <authorList>
            <person name="Pecrix Y."/>
            <person name="Staton S.E."/>
            <person name="Sallet E."/>
            <person name="Lelandais-Briere C."/>
            <person name="Moreau S."/>
            <person name="Carrere S."/>
            <person name="Blein T."/>
            <person name="Jardinaud M.F."/>
            <person name="Latrasse D."/>
            <person name="Zouine M."/>
            <person name="Zahm M."/>
            <person name="Kreplak J."/>
            <person name="Mayjonade B."/>
            <person name="Satge C."/>
            <person name="Perez M."/>
            <person name="Cauet S."/>
            <person name="Marande W."/>
            <person name="Chantry-Darmon C."/>
            <person name="Lopez-Roques C."/>
            <person name="Bouchez O."/>
            <person name="Berard A."/>
            <person name="Debelle F."/>
            <person name="Munos S."/>
            <person name="Bendahmane A."/>
            <person name="Berges H."/>
            <person name="Niebel A."/>
            <person name="Buitink J."/>
            <person name="Frugier F."/>
            <person name="Benhamed M."/>
            <person name="Crespi M."/>
            <person name="Gouzy J."/>
            <person name="Gamas P."/>
        </authorList>
    </citation>
    <scope>NUCLEOTIDE SEQUENCE [LARGE SCALE GENOMIC DNA]</scope>
    <source>
        <strain evidence="4">cv. Jemalong A17</strain>
    </source>
</reference>
<dbReference type="EMBL" id="PSQE01000005">
    <property type="protein sequence ID" value="RHN54735.1"/>
    <property type="molecule type" value="Genomic_DNA"/>
</dbReference>
<evidence type="ECO:0000313" key="4">
    <source>
        <dbReference type="Proteomes" id="UP000265566"/>
    </source>
</evidence>
<evidence type="ECO:0000256" key="1">
    <source>
        <dbReference type="SAM" id="MobiDB-lite"/>
    </source>
</evidence>
<keyword evidence="2" id="KW-0472">Membrane</keyword>
<feature type="region of interest" description="Disordered" evidence="1">
    <location>
        <begin position="77"/>
        <end position="105"/>
    </location>
</feature>
<evidence type="ECO:0008006" key="5">
    <source>
        <dbReference type="Google" id="ProtNLM"/>
    </source>
</evidence>
<dbReference type="Gramene" id="rna29813">
    <property type="protein sequence ID" value="RHN54735.1"/>
    <property type="gene ID" value="gene29813"/>
</dbReference>
<feature type="transmembrane region" description="Helical" evidence="2">
    <location>
        <begin position="49"/>
        <end position="67"/>
    </location>
</feature>
<keyword evidence="2" id="KW-0812">Transmembrane</keyword>
<organism evidence="3 4">
    <name type="scientific">Medicago truncatula</name>
    <name type="common">Barrel medic</name>
    <name type="synonym">Medicago tribuloides</name>
    <dbReference type="NCBI Taxonomy" id="3880"/>
    <lineage>
        <taxon>Eukaryota</taxon>
        <taxon>Viridiplantae</taxon>
        <taxon>Streptophyta</taxon>
        <taxon>Embryophyta</taxon>
        <taxon>Tracheophyta</taxon>
        <taxon>Spermatophyta</taxon>
        <taxon>Magnoliopsida</taxon>
        <taxon>eudicotyledons</taxon>
        <taxon>Gunneridae</taxon>
        <taxon>Pentapetalae</taxon>
        <taxon>rosids</taxon>
        <taxon>fabids</taxon>
        <taxon>Fabales</taxon>
        <taxon>Fabaceae</taxon>
        <taxon>Papilionoideae</taxon>
        <taxon>50 kb inversion clade</taxon>
        <taxon>NPAAA clade</taxon>
        <taxon>Hologalegina</taxon>
        <taxon>IRL clade</taxon>
        <taxon>Trifolieae</taxon>
        <taxon>Medicago</taxon>
    </lineage>
</organism>